<dbReference type="EC" id="2.4.1.186" evidence="10"/>
<comment type="similarity">
    <text evidence="9">Belongs to the glycosyltransferase 8 family. Glycogenin subfamily.</text>
</comment>
<comment type="cofactor">
    <cofactor evidence="1">
        <name>Mn(2+)</name>
        <dbReference type="ChEBI" id="CHEBI:29035"/>
    </cofactor>
</comment>
<evidence type="ECO:0000256" key="1">
    <source>
        <dbReference type="ARBA" id="ARBA00001936"/>
    </source>
</evidence>
<dbReference type="EnsemblMetazoa" id="XM_030982162">
    <property type="protein sequence ID" value="XP_030838022"/>
    <property type="gene ID" value="LOC754694"/>
</dbReference>
<keyword evidence="4" id="KW-0808">Transferase</keyword>
<evidence type="ECO:0000256" key="10">
    <source>
        <dbReference type="ARBA" id="ARBA00038934"/>
    </source>
</evidence>
<keyword evidence="5" id="KW-0479">Metal-binding</keyword>
<evidence type="ECO:0000256" key="12">
    <source>
        <dbReference type="ARBA" id="ARBA00052293"/>
    </source>
</evidence>
<dbReference type="KEGG" id="spu:754694"/>
<evidence type="ECO:0000256" key="8">
    <source>
        <dbReference type="ARBA" id="ARBA00023211"/>
    </source>
</evidence>
<reference evidence="15" key="1">
    <citation type="submission" date="2015-02" db="EMBL/GenBank/DDBJ databases">
        <title>Genome sequencing for Strongylocentrotus purpuratus.</title>
        <authorList>
            <person name="Murali S."/>
            <person name="Liu Y."/>
            <person name="Vee V."/>
            <person name="English A."/>
            <person name="Wang M."/>
            <person name="Skinner E."/>
            <person name="Han Y."/>
            <person name="Muzny D.M."/>
            <person name="Worley K.C."/>
            <person name="Gibbs R.A."/>
        </authorList>
    </citation>
    <scope>NUCLEOTIDE SEQUENCE</scope>
</reference>
<dbReference type="FunFam" id="3.90.550.10:FF:000092">
    <property type="entry name" value="Glycogenin 2"/>
    <property type="match status" value="1"/>
</dbReference>
<dbReference type="GO" id="GO:0005978">
    <property type="term" value="P:glycogen biosynthetic process"/>
    <property type="evidence" value="ECO:0007669"/>
    <property type="project" value="UniProtKB-KW"/>
</dbReference>
<comment type="function">
    <text evidence="13">Self-glucosylating initiator of glycogen synthesis. It catalyzes the formation of a short alpha (1,4)-glucosyl chain covalently attached via a glucose 1-O-tyrosyl linkage to internal tyrosine residues and these chains act as primers for the elongation reaction catalyzed by glycogen synthase.</text>
</comment>
<dbReference type="InParanoid" id="A0A7M7NKW7"/>
<dbReference type="GeneID" id="754694"/>
<keyword evidence="8" id="KW-0464">Manganese</keyword>
<dbReference type="AlphaFoldDB" id="A0A7M7NKW7"/>
<dbReference type="SUPFAM" id="SSF53448">
    <property type="entry name" value="Nucleotide-diphospho-sugar transferases"/>
    <property type="match status" value="1"/>
</dbReference>
<evidence type="ECO:0000256" key="6">
    <source>
        <dbReference type="ARBA" id="ARBA00023056"/>
    </source>
</evidence>
<keyword evidence="7" id="KW-0325">Glycoprotein</keyword>
<comment type="subcellular location">
    <subcellularLocation>
        <location evidence="2">Cytoplasm</location>
    </subcellularLocation>
</comment>
<sequence length="374" mass="41732">MSGKGENFEDQAFVTLVTNDRYAYGALVVGQSLRDVGTTRQLAILITPQVTQPMRRQLSMLYDYIQEVNPLDSQDDAHLALLTRPDLGITFTKLYSWRLTQYSKCVFLDADTLVLQNVDDLFDREELSAAPDVGWPDCFNSGVFVFKPSNETYRGLLQCAVTQGSFDGGDQGLLNTFFSDWATADINKHLPFIYNMTSAISYSYLPAFVRFGNEVRIVHFIGRTKPWMYRYNTQTGTISRPSDVDVTHDSIYVKMWWDVFMSKVKPRIEQEQHVNFPDGKSGTDLANALGDLVLEENQGAAGQPRGPPSPRSDQHAWERGQIDYRGSDSFDNIMGRITEVMSDPAIAAAAVDSNSITPVNVDATAAAENNATKS</sequence>
<reference evidence="14" key="2">
    <citation type="submission" date="2021-01" db="UniProtKB">
        <authorList>
            <consortium name="EnsemblMetazoa"/>
        </authorList>
    </citation>
    <scope>IDENTIFICATION</scope>
</reference>
<evidence type="ECO:0000256" key="5">
    <source>
        <dbReference type="ARBA" id="ARBA00022723"/>
    </source>
</evidence>
<dbReference type="CDD" id="cd02537">
    <property type="entry name" value="GT8_Glycogenin"/>
    <property type="match status" value="1"/>
</dbReference>
<dbReference type="Proteomes" id="UP000007110">
    <property type="component" value="Unassembled WGS sequence"/>
</dbReference>
<evidence type="ECO:0000256" key="11">
    <source>
        <dbReference type="ARBA" id="ARBA00050886"/>
    </source>
</evidence>
<evidence type="ECO:0000256" key="9">
    <source>
        <dbReference type="ARBA" id="ARBA00038162"/>
    </source>
</evidence>
<dbReference type="GO" id="GO:0005737">
    <property type="term" value="C:cytoplasm"/>
    <property type="evidence" value="ECO:0000318"/>
    <property type="project" value="GO_Central"/>
</dbReference>
<organism evidence="14 15">
    <name type="scientific">Strongylocentrotus purpuratus</name>
    <name type="common">Purple sea urchin</name>
    <dbReference type="NCBI Taxonomy" id="7668"/>
    <lineage>
        <taxon>Eukaryota</taxon>
        <taxon>Metazoa</taxon>
        <taxon>Echinodermata</taxon>
        <taxon>Eleutherozoa</taxon>
        <taxon>Echinozoa</taxon>
        <taxon>Echinoidea</taxon>
        <taxon>Euechinoidea</taxon>
        <taxon>Echinacea</taxon>
        <taxon>Camarodonta</taxon>
        <taxon>Echinidea</taxon>
        <taxon>Strongylocentrotidae</taxon>
        <taxon>Strongylocentrotus</taxon>
    </lineage>
</organism>
<dbReference type="RefSeq" id="XP_030838022.1">
    <property type="nucleotide sequence ID" value="XM_030982162.1"/>
</dbReference>
<comment type="catalytic activity">
    <reaction evidence="12">
        <text>L-tyrosyl-[glycogenin] + UDP-alpha-D-glucose = alpha-D-glucosyl-L-tyrosyl-[glycogenin] + UDP + H(+)</text>
        <dbReference type="Rhea" id="RHEA:23360"/>
        <dbReference type="Rhea" id="RHEA-COMP:14604"/>
        <dbReference type="Rhea" id="RHEA-COMP:14605"/>
        <dbReference type="ChEBI" id="CHEBI:15378"/>
        <dbReference type="ChEBI" id="CHEBI:46858"/>
        <dbReference type="ChEBI" id="CHEBI:58223"/>
        <dbReference type="ChEBI" id="CHEBI:58885"/>
        <dbReference type="ChEBI" id="CHEBI:140573"/>
        <dbReference type="EC" id="2.4.1.186"/>
    </reaction>
</comment>
<dbReference type="GO" id="GO:0008466">
    <property type="term" value="F:glycogenin glucosyltransferase activity"/>
    <property type="evidence" value="ECO:0007669"/>
    <property type="project" value="UniProtKB-EC"/>
</dbReference>
<evidence type="ECO:0000256" key="7">
    <source>
        <dbReference type="ARBA" id="ARBA00023180"/>
    </source>
</evidence>
<name>A0A7M7NKW7_STRPU</name>
<dbReference type="OrthoDB" id="2014201at2759"/>
<dbReference type="Gene3D" id="3.90.550.10">
    <property type="entry name" value="Spore Coat Polysaccharide Biosynthesis Protein SpsA, Chain A"/>
    <property type="match status" value="1"/>
</dbReference>
<dbReference type="InterPro" id="IPR050587">
    <property type="entry name" value="GNT1/Glycosyltrans_8"/>
</dbReference>
<proteinExistence type="inferred from homology"/>
<evidence type="ECO:0000256" key="13">
    <source>
        <dbReference type="ARBA" id="ARBA00057883"/>
    </source>
</evidence>
<dbReference type="InterPro" id="IPR002495">
    <property type="entry name" value="Glyco_trans_8"/>
</dbReference>
<dbReference type="GO" id="GO:0016757">
    <property type="term" value="F:glycosyltransferase activity"/>
    <property type="evidence" value="ECO:0000318"/>
    <property type="project" value="GO_Central"/>
</dbReference>
<evidence type="ECO:0000256" key="2">
    <source>
        <dbReference type="ARBA" id="ARBA00004496"/>
    </source>
</evidence>
<comment type="catalytic activity">
    <reaction evidence="11">
        <text>[1,4-alpha-D-glucosyl](n)-L-tyrosyl-[glycogenin] + UDP-alpha-D-glucose = [1,4-alpha-D-glucosyl](n+1)-L-tyrosyl-[glycogenin] + UDP + H(+)</text>
        <dbReference type="Rhea" id="RHEA:56560"/>
        <dbReference type="Rhea" id="RHEA-COMP:14606"/>
        <dbReference type="Rhea" id="RHEA-COMP:14607"/>
        <dbReference type="ChEBI" id="CHEBI:15378"/>
        <dbReference type="ChEBI" id="CHEBI:58223"/>
        <dbReference type="ChEBI" id="CHEBI:58885"/>
        <dbReference type="ChEBI" id="CHEBI:140574"/>
        <dbReference type="EC" id="2.4.1.186"/>
    </reaction>
</comment>
<dbReference type="FunCoup" id="A0A7M7NKW7">
    <property type="interactions" value="745"/>
</dbReference>
<protein>
    <recommendedName>
        <fullName evidence="10">glycogenin glucosyltransferase</fullName>
        <ecNumber evidence="10">2.4.1.186</ecNumber>
    </recommendedName>
</protein>
<dbReference type="InterPro" id="IPR029044">
    <property type="entry name" value="Nucleotide-diphossugar_trans"/>
</dbReference>
<evidence type="ECO:0000313" key="14">
    <source>
        <dbReference type="EnsemblMetazoa" id="XP_030838022"/>
    </source>
</evidence>
<dbReference type="Pfam" id="PF01501">
    <property type="entry name" value="Glyco_transf_8"/>
    <property type="match status" value="1"/>
</dbReference>
<evidence type="ECO:0000256" key="3">
    <source>
        <dbReference type="ARBA" id="ARBA00022490"/>
    </source>
</evidence>
<keyword evidence="15" id="KW-1185">Reference proteome</keyword>
<dbReference type="PANTHER" id="PTHR11183">
    <property type="entry name" value="GLYCOGENIN SUBFAMILY MEMBER"/>
    <property type="match status" value="1"/>
</dbReference>
<accession>A0A7M7NKW7</accession>
<keyword evidence="6" id="KW-0320">Glycogen biosynthesis</keyword>
<dbReference type="GO" id="GO:0046872">
    <property type="term" value="F:metal ion binding"/>
    <property type="evidence" value="ECO:0007669"/>
    <property type="project" value="UniProtKB-KW"/>
</dbReference>
<keyword evidence="3" id="KW-0963">Cytoplasm</keyword>
<evidence type="ECO:0000313" key="15">
    <source>
        <dbReference type="Proteomes" id="UP000007110"/>
    </source>
</evidence>
<evidence type="ECO:0000256" key="4">
    <source>
        <dbReference type="ARBA" id="ARBA00022679"/>
    </source>
</evidence>